<feature type="compositionally biased region" description="Basic residues" evidence="1">
    <location>
        <begin position="69"/>
        <end position="82"/>
    </location>
</feature>
<organism evidence="2 3">
    <name type="scientific">Linnemannia elongata AG-77</name>
    <dbReference type="NCBI Taxonomy" id="1314771"/>
    <lineage>
        <taxon>Eukaryota</taxon>
        <taxon>Fungi</taxon>
        <taxon>Fungi incertae sedis</taxon>
        <taxon>Mucoromycota</taxon>
        <taxon>Mortierellomycotina</taxon>
        <taxon>Mortierellomycetes</taxon>
        <taxon>Mortierellales</taxon>
        <taxon>Mortierellaceae</taxon>
        <taxon>Linnemannia</taxon>
    </lineage>
</organism>
<evidence type="ECO:0000256" key="1">
    <source>
        <dbReference type="SAM" id="MobiDB-lite"/>
    </source>
</evidence>
<keyword evidence="3" id="KW-1185">Reference proteome</keyword>
<evidence type="ECO:0000313" key="2">
    <source>
        <dbReference type="EMBL" id="OAQ31728.1"/>
    </source>
</evidence>
<dbReference type="EMBL" id="KV442028">
    <property type="protein sequence ID" value="OAQ31728.1"/>
    <property type="molecule type" value="Genomic_DNA"/>
</dbReference>
<gene>
    <name evidence="2" type="ORF">K457DRAFT_17036</name>
</gene>
<proteinExistence type="predicted"/>
<accession>A0A197K3G2</accession>
<evidence type="ECO:0000313" key="3">
    <source>
        <dbReference type="Proteomes" id="UP000078512"/>
    </source>
</evidence>
<name>A0A197K3G2_9FUNG</name>
<sequence length="113" mass="12557">MPASQSAFQGLSPECAQDRKRKRVSELLVLPLPLSAFASSSPVKVSQFWKDETDASLLAEPSFVDGRTNRHGQKFSHGRYKPTARTALNPTNHRPPNLLARPSGTHYTIIFQL</sequence>
<dbReference type="AlphaFoldDB" id="A0A197K3G2"/>
<protein>
    <submittedName>
        <fullName evidence="2">Uncharacterized protein</fullName>
    </submittedName>
</protein>
<dbReference type="Proteomes" id="UP000078512">
    <property type="component" value="Unassembled WGS sequence"/>
</dbReference>
<feature type="region of interest" description="Disordered" evidence="1">
    <location>
        <begin position="61"/>
        <end position="100"/>
    </location>
</feature>
<reference evidence="2 3" key="1">
    <citation type="submission" date="2016-05" db="EMBL/GenBank/DDBJ databases">
        <title>Genome sequencing reveals origins of a unique bacterial endosymbiosis in the earliest lineages of terrestrial Fungi.</title>
        <authorList>
            <consortium name="DOE Joint Genome Institute"/>
            <person name="Uehling J."/>
            <person name="Gryganskyi A."/>
            <person name="Hameed K."/>
            <person name="Tschaplinski T."/>
            <person name="Misztal P."/>
            <person name="Wu S."/>
            <person name="Desiro A."/>
            <person name="Vande Pol N."/>
            <person name="Du Z.-Y."/>
            <person name="Zienkiewicz A."/>
            <person name="Zienkiewicz K."/>
            <person name="Morin E."/>
            <person name="Tisserant E."/>
            <person name="Splivallo R."/>
            <person name="Hainaut M."/>
            <person name="Henrissat B."/>
            <person name="Ohm R."/>
            <person name="Kuo A."/>
            <person name="Yan J."/>
            <person name="Lipzen A."/>
            <person name="Nolan M."/>
            <person name="Labutti K."/>
            <person name="Barry K."/>
            <person name="Goldstein A."/>
            <person name="Labbe J."/>
            <person name="Schadt C."/>
            <person name="Tuskan G."/>
            <person name="Grigoriev I."/>
            <person name="Martin F."/>
            <person name="Vilgalys R."/>
            <person name="Bonito G."/>
        </authorList>
    </citation>
    <scope>NUCLEOTIDE SEQUENCE [LARGE SCALE GENOMIC DNA]</scope>
    <source>
        <strain evidence="2 3">AG-77</strain>
    </source>
</reference>